<keyword evidence="1" id="KW-0067">ATP-binding</keyword>
<dbReference type="SMART" id="SM00382">
    <property type="entry name" value="AAA"/>
    <property type="match status" value="2"/>
</dbReference>
<evidence type="ECO:0000256" key="1">
    <source>
        <dbReference type="RuleBase" id="RU003651"/>
    </source>
</evidence>
<dbReference type="Proteomes" id="UP000324159">
    <property type="component" value="Unassembled WGS sequence"/>
</dbReference>
<dbReference type="RefSeq" id="WP_148895576.1">
    <property type="nucleotide sequence ID" value="NZ_VNIB01000004.1"/>
</dbReference>
<feature type="domain" description="AAA+ ATPase" evidence="2">
    <location>
        <begin position="155"/>
        <end position="369"/>
    </location>
</feature>
<proteinExistence type="inferred from homology"/>
<name>A0A5D3WMW4_9BACT</name>
<evidence type="ECO:0000313" key="3">
    <source>
        <dbReference type="EMBL" id="TYO98930.1"/>
    </source>
</evidence>
<dbReference type="SUPFAM" id="SSF52540">
    <property type="entry name" value="P-loop containing nucleoside triphosphate hydrolases"/>
    <property type="match status" value="2"/>
</dbReference>
<organism evidence="3 4">
    <name type="scientific">Geothermobacter ehrlichii</name>
    <dbReference type="NCBI Taxonomy" id="213224"/>
    <lineage>
        <taxon>Bacteria</taxon>
        <taxon>Pseudomonadati</taxon>
        <taxon>Thermodesulfobacteriota</taxon>
        <taxon>Desulfuromonadia</taxon>
        <taxon>Desulfuromonadales</taxon>
        <taxon>Geothermobacteraceae</taxon>
        <taxon>Geothermobacter</taxon>
    </lineage>
</organism>
<dbReference type="InterPro" id="IPR014721">
    <property type="entry name" value="Ribsml_uS5_D2-typ_fold_subgr"/>
</dbReference>
<dbReference type="OrthoDB" id="5408770at2"/>
<gene>
    <name evidence="3" type="ORF">EDC39_10454</name>
</gene>
<evidence type="ECO:0000259" key="2">
    <source>
        <dbReference type="SMART" id="SM00382"/>
    </source>
</evidence>
<dbReference type="InterPro" id="IPR003593">
    <property type="entry name" value="AAA+_ATPase"/>
</dbReference>
<dbReference type="CDD" id="cd19481">
    <property type="entry name" value="RecA-like_protease"/>
    <property type="match status" value="1"/>
</dbReference>
<dbReference type="GO" id="GO:0005524">
    <property type="term" value="F:ATP binding"/>
    <property type="evidence" value="ECO:0007669"/>
    <property type="project" value="UniProtKB-KW"/>
</dbReference>
<sequence length="1111" mass="126164">MGRFRKTRSPVYVKLSETRIRQIEELIGHWSFETRLFVLRRLRQFHPSHSLFRLLADWWRRTFWPRERRFVHLRDPEKLSDWRRRIEVSGSQNAAATWAKILERELDLHDYRYLRHRLEELTADIYVPPALRELFEKIYHVHVLKEYSEDPSVPRNPLVLVIGPSGSGKSVTVQEAMEQAIFRKEARPVVDLKAKKEEVMADQPVWARLEDVDFELAVAIERHRKVELLRFLSRLPLVKYLYRKRISRALSTLAEEGVLVDYAMITPNDYQTAWAGEPGNYLRKAMGDPWRLCIRHLEEAHSAFGRPDQTSPVKAQQSTLVDAANIILDEIAHGRRDCLVIATTDQPESLDPTIYRRFVEGGLVIDIDEYWQTPENLREVVRMELRRHNFTFGEESAPARRLLSETDLDRTVELLAPIFRGRSLRMTPAYVRRLIGSVISLNGGFEPEYLDDQFLVRDALKAVARNVHGAIYNKVVGKMDRSVKWSEYIGQIKNEFSEMANNALYYNVSEEKGVVLTGPPGSGKTYMVQAWLGDNLEVQDLAVQLNDLVDPMTPLEGMVANLERVYDIAKMLSPAMVFFDEGDAVAPRRSPQGGSPYDKVTNKFLSIIDGETPLNRVFTVLTTNRLDILDPALIRSKRLKVLNVTGHLRDEDALRIIRKELAGIPLVEGLDHVDLVRTARGLCETPADFTAFAEKVRSLRATEIEVLQKLRQAVDGSMEERARFVRFNYKILLGLLEGAAGDSALALKARQGEEELLRHLDRIAQRFLHLLEEKDYPVSLWHLQSARQQLAGSPTRKGKQDLDKFLETELSEVPQVGFVVGVGANDTSGVLLPIATSLVYRVFAEKIVVTGAVSTTAPGAAELDLAVQMTRQSAQEALTLVENYLQQLCPEFNVSRVLGEYLDGYTIHHQLLTASYSVGGPSAGFALAINTLSVLLNLPVLNDFGITGAPWTKGARPGEVGASVIIGGHHKKAEKVLQYLPRMYVPLANYRDFEPELLEAYRVEGRDIQGVASFSALVPEVFFFGDDSRRRLQELVGERIRLELDRAHGVPHPRCEEQLRQALRQLRDQTEAEIARRMRAIRDYLGEPGDRDLSLHAVFSDMRQDAAGQHP</sequence>
<reference evidence="3 4" key="1">
    <citation type="submission" date="2019-07" db="EMBL/GenBank/DDBJ databases">
        <title>Genomic Encyclopedia of Type Strains, Phase IV (KMG-IV): sequencing the most valuable type-strain genomes for metagenomic binning, comparative biology and taxonomic classification.</title>
        <authorList>
            <person name="Goeker M."/>
        </authorList>
    </citation>
    <scope>NUCLEOTIDE SEQUENCE [LARGE SCALE GENOMIC DNA]</scope>
    <source>
        <strain evidence="3 4">SS015</strain>
    </source>
</reference>
<dbReference type="EMBL" id="VNIB01000004">
    <property type="protein sequence ID" value="TYO98930.1"/>
    <property type="molecule type" value="Genomic_DNA"/>
</dbReference>
<dbReference type="AlphaFoldDB" id="A0A5D3WMW4"/>
<dbReference type="InterPro" id="IPR050168">
    <property type="entry name" value="AAA_ATPase_domain"/>
</dbReference>
<dbReference type="PANTHER" id="PTHR23077:SF198">
    <property type="entry name" value="ATP-DEPENDENT ZINC METALLOPROTEASE FTSH"/>
    <property type="match status" value="1"/>
</dbReference>
<dbReference type="PANTHER" id="PTHR23077">
    <property type="entry name" value="AAA-FAMILY ATPASE"/>
    <property type="match status" value="1"/>
</dbReference>
<dbReference type="GO" id="GO:0016887">
    <property type="term" value="F:ATP hydrolysis activity"/>
    <property type="evidence" value="ECO:0007669"/>
    <property type="project" value="InterPro"/>
</dbReference>
<dbReference type="SUPFAM" id="SSF54211">
    <property type="entry name" value="Ribosomal protein S5 domain 2-like"/>
    <property type="match status" value="1"/>
</dbReference>
<comment type="similarity">
    <text evidence="1">Belongs to the AAA ATPase family.</text>
</comment>
<keyword evidence="4" id="KW-1185">Reference proteome</keyword>
<dbReference type="PROSITE" id="PS00674">
    <property type="entry name" value="AAA"/>
    <property type="match status" value="1"/>
</dbReference>
<protein>
    <submittedName>
        <fullName evidence="3">ATPase family protein associated with various cellular activities (AAA)</fullName>
    </submittedName>
</protein>
<dbReference type="InterPro" id="IPR003960">
    <property type="entry name" value="ATPase_AAA_CS"/>
</dbReference>
<dbReference type="InterPro" id="IPR027417">
    <property type="entry name" value="P-loop_NTPase"/>
</dbReference>
<feature type="domain" description="AAA+ ATPase" evidence="2">
    <location>
        <begin position="510"/>
        <end position="645"/>
    </location>
</feature>
<accession>A0A5D3WMW4</accession>
<dbReference type="Gene3D" id="3.40.50.300">
    <property type="entry name" value="P-loop containing nucleotide triphosphate hydrolases"/>
    <property type="match status" value="2"/>
</dbReference>
<dbReference type="InterPro" id="IPR003959">
    <property type="entry name" value="ATPase_AAA_core"/>
</dbReference>
<dbReference type="InterPro" id="IPR020568">
    <property type="entry name" value="Ribosomal_Su5_D2-typ_SF"/>
</dbReference>
<comment type="caution">
    <text evidence="3">The sequence shown here is derived from an EMBL/GenBank/DDBJ whole genome shotgun (WGS) entry which is preliminary data.</text>
</comment>
<keyword evidence="1" id="KW-0547">Nucleotide-binding</keyword>
<dbReference type="Pfam" id="PF00004">
    <property type="entry name" value="AAA"/>
    <property type="match status" value="1"/>
</dbReference>
<dbReference type="Gene3D" id="3.30.230.10">
    <property type="match status" value="1"/>
</dbReference>
<evidence type="ECO:0000313" key="4">
    <source>
        <dbReference type="Proteomes" id="UP000324159"/>
    </source>
</evidence>